<evidence type="ECO:0000313" key="1">
    <source>
        <dbReference type="EMBL" id="PJE70275.1"/>
    </source>
</evidence>
<proteinExistence type="predicted"/>
<protein>
    <recommendedName>
        <fullName evidence="3">DNA polymerase III delta N-terminal domain-containing protein</fullName>
    </recommendedName>
</protein>
<dbReference type="Gene3D" id="3.40.50.300">
    <property type="entry name" value="P-loop containing nucleotide triphosphate hydrolases"/>
    <property type="match status" value="1"/>
</dbReference>
<dbReference type="Proteomes" id="UP000231579">
    <property type="component" value="Unassembled WGS sequence"/>
</dbReference>
<name>A0A2M8L7Q7_9BACT</name>
<accession>A0A2M8L7Q7</accession>
<comment type="caution">
    <text evidence="1">The sequence shown here is derived from an EMBL/GenBank/DDBJ whole genome shotgun (WGS) entry which is preliminary data.</text>
</comment>
<sequence>MIIFHGDNLVVSRQRLTQETKQFSGEVIRLNGRQANLDQFQQALEASSLFGQKKLVIVEDLFSRPAGQEKDKILTYLKQPTTANLILWEGKTIDGRRLAGFKNAQVEKYLLPATIFKFLDSLGQNKKVSLYWLRQTLINEPAELVFFLLCRRVGDLIIAADLGASGLDKMAPWQKSRLVQQTKNFPLKRLVAVYGKLLEIDWQQKTGQAAYNLPATLDLLVASL</sequence>
<dbReference type="AlphaFoldDB" id="A0A2M8L7Q7"/>
<dbReference type="InterPro" id="IPR027417">
    <property type="entry name" value="P-loop_NTPase"/>
</dbReference>
<reference evidence="2" key="1">
    <citation type="submission" date="2017-09" db="EMBL/GenBank/DDBJ databases">
        <title>Depth-based differentiation of microbial function through sediment-hosted aquifers and enrichment of novel symbionts in the deep terrestrial subsurface.</title>
        <authorList>
            <person name="Probst A.J."/>
            <person name="Ladd B."/>
            <person name="Jarett J.K."/>
            <person name="Geller-Mcgrath D.E."/>
            <person name="Sieber C.M.K."/>
            <person name="Emerson J.B."/>
            <person name="Anantharaman K."/>
            <person name="Thomas B.C."/>
            <person name="Malmstrom R."/>
            <person name="Stieglmeier M."/>
            <person name="Klingl A."/>
            <person name="Woyke T."/>
            <person name="Ryan C.M."/>
            <person name="Banfield J.F."/>
        </authorList>
    </citation>
    <scope>NUCLEOTIDE SEQUENCE [LARGE SCALE GENOMIC DNA]</scope>
</reference>
<evidence type="ECO:0000313" key="2">
    <source>
        <dbReference type="Proteomes" id="UP000231579"/>
    </source>
</evidence>
<organism evidence="1 2">
    <name type="scientific">Candidatus Shapirobacteria bacterium CG10_big_fil_rev_8_21_14_0_10_48_15</name>
    <dbReference type="NCBI Taxonomy" id="1974484"/>
    <lineage>
        <taxon>Bacteria</taxon>
        <taxon>Candidatus Shapironibacteriota</taxon>
    </lineage>
</organism>
<dbReference type="Gene3D" id="1.20.272.10">
    <property type="match status" value="1"/>
</dbReference>
<dbReference type="EMBL" id="PFEM01000008">
    <property type="protein sequence ID" value="PJE70275.1"/>
    <property type="molecule type" value="Genomic_DNA"/>
</dbReference>
<evidence type="ECO:0008006" key="3">
    <source>
        <dbReference type="Google" id="ProtNLM"/>
    </source>
</evidence>
<gene>
    <name evidence="1" type="ORF">COU97_00600</name>
</gene>